<dbReference type="SUPFAM" id="SSF55729">
    <property type="entry name" value="Acyl-CoA N-acyltransferases (Nat)"/>
    <property type="match status" value="1"/>
</dbReference>
<evidence type="ECO:0000256" key="7">
    <source>
        <dbReference type="ARBA" id="ARBA00022679"/>
    </source>
</evidence>
<evidence type="ECO:0000256" key="12">
    <source>
        <dbReference type="SAM" id="MobiDB-lite"/>
    </source>
</evidence>
<evidence type="ECO:0000256" key="6">
    <source>
        <dbReference type="ARBA" id="ARBA00022490"/>
    </source>
</evidence>
<dbReference type="PROSITE" id="PS51186">
    <property type="entry name" value="GNAT"/>
    <property type="match status" value="1"/>
</dbReference>
<dbReference type="InterPro" id="IPR016181">
    <property type="entry name" value="Acyl_CoA_acyltransferase"/>
</dbReference>
<keyword evidence="7" id="KW-0808">Transferase</keyword>
<dbReference type="EC" id="2.3.1.257" evidence="4"/>
<dbReference type="Proteomes" id="UP000053958">
    <property type="component" value="Unassembled WGS sequence"/>
</dbReference>
<evidence type="ECO:0000256" key="5">
    <source>
        <dbReference type="ARBA" id="ARBA00015043"/>
    </source>
</evidence>
<protein>
    <recommendedName>
        <fullName evidence="5">N-alpha-acetyltransferase 40</fullName>
        <ecNumber evidence="4">2.3.1.257</ecNumber>
    </recommendedName>
</protein>
<dbReference type="GO" id="GO:1990189">
    <property type="term" value="F:protein N-terminal-serine acetyltransferase activity"/>
    <property type="evidence" value="ECO:0007669"/>
    <property type="project" value="UniProtKB-EC"/>
</dbReference>
<sequence>MSKKSYLPLVERTNALPLDQFIERYVPSDRLRLTVSKDSKKKAADSSNQSAAGGDEHKQQQGENAVDASTNTNINTDNNNAVYTLDIHTAESIPESDFEACFALIELTSSKDYANSSIGWSPSKKKKEMRLPDMRYILLRRATASTTPPPTTEEQDQQQQQQQQLPGFLSFMVTYEDGKEVIYCYEIHLHPSTQGRGLGRQLMTLFEDIGQRVGLEKAMLTVFRANENAVQFYDLLGYVVDESSPQPKKLRNGTVKESDYLILSKRLRA</sequence>
<evidence type="ECO:0000256" key="8">
    <source>
        <dbReference type="ARBA" id="ARBA00023242"/>
    </source>
</evidence>
<keyword evidence="6" id="KW-0963">Cytoplasm</keyword>
<dbReference type="GeneID" id="25315712"/>
<evidence type="ECO:0000256" key="2">
    <source>
        <dbReference type="ARBA" id="ARBA00004496"/>
    </source>
</evidence>
<keyword evidence="8" id="KW-0539">Nucleus</keyword>
<evidence type="ECO:0000259" key="13">
    <source>
        <dbReference type="PROSITE" id="PS51186"/>
    </source>
</evidence>
<dbReference type="GO" id="GO:0005737">
    <property type="term" value="C:cytoplasm"/>
    <property type="evidence" value="ECO:0007669"/>
    <property type="project" value="UniProtKB-SubCell"/>
</dbReference>
<organism evidence="14 15">
    <name type="scientific">Rasamsonia emersonii (strain ATCC 16479 / CBS 393.64 / IMI 116815)</name>
    <dbReference type="NCBI Taxonomy" id="1408163"/>
    <lineage>
        <taxon>Eukaryota</taxon>
        <taxon>Fungi</taxon>
        <taxon>Dikarya</taxon>
        <taxon>Ascomycota</taxon>
        <taxon>Pezizomycotina</taxon>
        <taxon>Eurotiomycetes</taxon>
        <taxon>Eurotiomycetidae</taxon>
        <taxon>Eurotiales</taxon>
        <taxon>Trichocomaceae</taxon>
        <taxon>Rasamsonia</taxon>
    </lineage>
</organism>
<evidence type="ECO:0000256" key="4">
    <source>
        <dbReference type="ARBA" id="ARBA00012950"/>
    </source>
</evidence>
<comment type="catalytic activity">
    <reaction evidence="10">
        <text>N-terminal L-seryl-[histone H2A] + acetyl-CoA = N-terminal N(alpha)-acetyl-L-seryl-[histone H2A] + CoA + H(+)</text>
        <dbReference type="Rhea" id="RHEA:50600"/>
        <dbReference type="Rhea" id="RHEA-COMP:12742"/>
        <dbReference type="Rhea" id="RHEA-COMP:12744"/>
        <dbReference type="ChEBI" id="CHEBI:15378"/>
        <dbReference type="ChEBI" id="CHEBI:57287"/>
        <dbReference type="ChEBI" id="CHEBI:57288"/>
        <dbReference type="ChEBI" id="CHEBI:64738"/>
        <dbReference type="ChEBI" id="CHEBI:83690"/>
        <dbReference type="EC" id="2.3.1.257"/>
    </reaction>
</comment>
<evidence type="ECO:0000256" key="3">
    <source>
        <dbReference type="ARBA" id="ARBA00008870"/>
    </source>
</evidence>
<name>A0A0F4YX21_RASE3</name>
<comment type="subcellular location">
    <subcellularLocation>
        <location evidence="2">Cytoplasm</location>
    </subcellularLocation>
    <subcellularLocation>
        <location evidence="1">Nucleus</location>
    </subcellularLocation>
</comment>
<evidence type="ECO:0000256" key="9">
    <source>
        <dbReference type="ARBA" id="ARBA00023315"/>
    </source>
</evidence>
<keyword evidence="9" id="KW-0012">Acyltransferase</keyword>
<reference evidence="14 15" key="1">
    <citation type="submission" date="2015-04" db="EMBL/GenBank/DDBJ databases">
        <authorList>
            <person name="Heijne W.H."/>
            <person name="Fedorova N.D."/>
            <person name="Nierman W.C."/>
            <person name="Vollebregt A.W."/>
            <person name="Zhao Z."/>
            <person name="Wu L."/>
            <person name="Kumar M."/>
            <person name="Stam H."/>
            <person name="van den Berg M.A."/>
            <person name="Pel H.J."/>
        </authorList>
    </citation>
    <scope>NUCLEOTIDE SEQUENCE [LARGE SCALE GENOMIC DNA]</scope>
    <source>
        <strain evidence="14 15">CBS 393.64</strain>
    </source>
</reference>
<dbReference type="Gene3D" id="3.40.630.30">
    <property type="match status" value="1"/>
</dbReference>
<evidence type="ECO:0000256" key="10">
    <source>
        <dbReference type="ARBA" id="ARBA00047821"/>
    </source>
</evidence>
<dbReference type="CDD" id="cd04301">
    <property type="entry name" value="NAT_SF"/>
    <property type="match status" value="1"/>
</dbReference>
<gene>
    <name evidence="14" type="ORF">T310_3362</name>
</gene>
<dbReference type="STRING" id="1408163.A0A0F4YX21"/>
<dbReference type="GO" id="GO:0005634">
    <property type="term" value="C:nucleus"/>
    <property type="evidence" value="ECO:0007669"/>
    <property type="project" value="UniProtKB-SubCell"/>
</dbReference>
<dbReference type="GO" id="GO:0010485">
    <property type="term" value="F:histone H4 acetyltransferase activity"/>
    <property type="evidence" value="ECO:0007669"/>
    <property type="project" value="InterPro"/>
</dbReference>
<evidence type="ECO:0000256" key="11">
    <source>
        <dbReference type="ARBA" id="ARBA00049524"/>
    </source>
</evidence>
<dbReference type="PANTHER" id="PTHR20531:SF1">
    <property type="entry name" value="N-ALPHA-ACETYLTRANSFERASE 40"/>
    <property type="match status" value="1"/>
</dbReference>
<comment type="caution">
    <text evidence="14">The sequence shown here is derived from an EMBL/GenBank/DDBJ whole genome shotgun (WGS) entry which is preliminary data.</text>
</comment>
<comment type="similarity">
    <text evidence="3">Belongs to the acetyltransferase family. NAA40 subfamily.</text>
</comment>
<keyword evidence="15" id="KW-1185">Reference proteome</keyword>
<comment type="catalytic activity">
    <reaction evidence="11">
        <text>N-terminal L-seryl-[histone H4] + acetyl-CoA = N-terminal N(alpha)-acetyl-L-seryl-[histone H4] + CoA + H(+)</text>
        <dbReference type="Rhea" id="RHEA:50596"/>
        <dbReference type="Rhea" id="RHEA-COMP:12740"/>
        <dbReference type="Rhea" id="RHEA-COMP:12743"/>
        <dbReference type="ChEBI" id="CHEBI:15378"/>
        <dbReference type="ChEBI" id="CHEBI:57287"/>
        <dbReference type="ChEBI" id="CHEBI:57288"/>
        <dbReference type="ChEBI" id="CHEBI:64738"/>
        <dbReference type="ChEBI" id="CHEBI:83690"/>
        <dbReference type="EC" id="2.3.1.257"/>
    </reaction>
</comment>
<dbReference type="InterPro" id="IPR000182">
    <property type="entry name" value="GNAT_dom"/>
</dbReference>
<dbReference type="EMBL" id="LASV01000134">
    <property type="protein sequence ID" value="KKA22625.1"/>
    <property type="molecule type" value="Genomic_DNA"/>
</dbReference>
<feature type="domain" description="N-acetyltransferase" evidence="13">
    <location>
        <begin position="85"/>
        <end position="268"/>
    </location>
</feature>
<proteinExistence type="inferred from homology"/>
<dbReference type="PANTHER" id="PTHR20531">
    <property type="entry name" value="N-ALPHA-ACETYLTRANSFERASE 40"/>
    <property type="match status" value="1"/>
</dbReference>
<feature type="region of interest" description="Disordered" evidence="12">
    <location>
        <begin position="36"/>
        <end position="78"/>
    </location>
</feature>
<evidence type="ECO:0000256" key="1">
    <source>
        <dbReference type="ARBA" id="ARBA00004123"/>
    </source>
</evidence>
<dbReference type="GO" id="GO:0043998">
    <property type="term" value="F:histone H2A acetyltransferase activity"/>
    <property type="evidence" value="ECO:0007669"/>
    <property type="project" value="InterPro"/>
</dbReference>
<dbReference type="OrthoDB" id="424551at2759"/>
<evidence type="ECO:0000313" key="14">
    <source>
        <dbReference type="EMBL" id="KKA22625.1"/>
    </source>
</evidence>
<evidence type="ECO:0000313" key="15">
    <source>
        <dbReference type="Proteomes" id="UP000053958"/>
    </source>
</evidence>
<dbReference type="InterPro" id="IPR039949">
    <property type="entry name" value="NAA40"/>
</dbReference>
<dbReference type="RefSeq" id="XP_013329237.1">
    <property type="nucleotide sequence ID" value="XM_013473783.1"/>
</dbReference>
<dbReference type="AlphaFoldDB" id="A0A0F4YX21"/>
<dbReference type="Pfam" id="PF00583">
    <property type="entry name" value="Acetyltransf_1"/>
    <property type="match status" value="1"/>
</dbReference>
<accession>A0A0F4YX21</accession>